<evidence type="ECO:0000256" key="1">
    <source>
        <dbReference type="SAM" id="Phobius"/>
    </source>
</evidence>
<dbReference type="STRING" id="1481914.JCM19241_2705"/>
<dbReference type="EMBL" id="BBSC01000001">
    <property type="protein sequence ID" value="GAM73250.1"/>
    <property type="molecule type" value="Genomic_DNA"/>
</dbReference>
<dbReference type="AlphaFoldDB" id="A0A0B8Q182"/>
<dbReference type="Proteomes" id="UP000031666">
    <property type="component" value="Unassembled WGS sequence"/>
</dbReference>
<evidence type="ECO:0000313" key="2">
    <source>
        <dbReference type="EMBL" id="GAM73250.1"/>
    </source>
</evidence>
<reference evidence="2 3" key="1">
    <citation type="submission" date="2015-01" db="EMBL/GenBank/DDBJ databases">
        <title>Vibrio sp. C94 JCM 19241 whole genome shotgun sequence.</title>
        <authorList>
            <person name="Sawabe T."/>
            <person name="Meirelles P."/>
            <person name="Feng G."/>
            <person name="Sayaka M."/>
            <person name="Hattori M."/>
            <person name="Ohkuma M."/>
        </authorList>
    </citation>
    <scope>NUCLEOTIDE SEQUENCE [LARGE SCALE GENOMIC DNA]</scope>
    <source>
        <strain evidence="3">JCM 19241</strain>
    </source>
</reference>
<name>A0A0B8Q182_9VIBR</name>
<keyword evidence="1" id="KW-0812">Transmembrane</keyword>
<accession>A0A0B8Q182</accession>
<gene>
    <name evidence="2" type="ORF">JCM19241_2705</name>
</gene>
<keyword evidence="1" id="KW-1133">Transmembrane helix</keyword>
<organism evidence="2 3">
    <name type="scientific">Vibrio ishigakensis</name>
    <dbReference type="NCBI Taxonomy" id="1481914"/>
    <lineage>
        <taxon>Bacteria</taxon>
        <taxon>Pseudomonadati</taxon>
        <taxon>Pseudomonadota</taxon>
        <taxon>Gammaproteobacteria</taxon>
        <taxon>Vibrionales</taxon>
        <taxon>Vibrionaceae</taxon>
        <taxon>Vibrio</taxon>
    </lineage>
</organism>
<evidence type="ECO:0000313" key="3">
    <source>
        <dbReference type="Proteomes" id="UP000031666"/>
    </source>
</evidence>
<comment type="caution">
    <text evidence="2">The sequence shown here is derived from an EMBL/GenBank/DDBJ whole genome shotgun (WGS) entry which is preliminary data.</text>
</comment>
<keyword evidence="1" id="KW-0472">Membrane</keyword>
<protein>
    <submittedName>
        <fullName evidence="2">Uncharacterized protein</fullName>
    </submittedName>
</protein>
<proteinExistence type="predicted"/>
<sequence length="39" mass="4613">MYLAGLTERQSNYRLSIRRLLELVLLITGFLLFFCTFLS</sequence>
<reference evidence="2 3" key="2">
    <citation type="submission" date="2015-01" db="EMBL/GenBank/DDBJ databases">
        <authorList>
            <consortium name="NBRP consortium"/>
            <person name="Sawabe T."/>
            <person name="Meirelles P."/>
            <person name="Feng G."/>
            <person name="Sayaka M."/>
            <person name="Hattori M."/>
            <person name="Ohkuma M."/>
        </authorList>
    </citation>
    <scope>NUCLEOTIDE SEQUENCE [LARGE SCALE GENOMIC DNA]</scope>
    <source>
        <strain evidence="3">JCM 19241</strain>
    </source>
</reference>
<feature type="transmembrane region" description="Helical" evidence="1">
    <location>
        <begin position="20"/>
        <end position="38"/>
    </location>
</feature>